<dbReference type="InterPro" id="IPR013799">
    <property type="entry name" value="STAT_TF_prot_interaction"/>
</dbReference>
<comment type="subcellular location">
    <subcellularLocation>
        <location evidence="2">Cytoplasm</location>
    </subcellularLocation>
    <subcellularLocation>
        <location evidence="1">Nucleus</location>
    </subcellularLocation>
</comment>
<dbReference type="SMART" id="SM00964">
    <property type="entry name" value="STAT_int"/>
    <property type="match status" value="1"/>
</dbReference>
<keyword evidence="9" id="KW-0010">Activator</keyword>
<dbReference type="InterPro" id="IPR012345">
    <property type="entry name" value="STAT_TF_DNA-bd_N"/>
</dbReference>
<dbReference type="PROSITE" id="PS50001">
    <property type="entry name" value="SH2"/>
    <property type="match status" value="1"/>
</dbReference>
<dbReference type="Gene3D" id="2.60.40.630">
    <property type="entry name" value="STAT transcription factor, DNA-binding domain"/>
    <property type="match status" value="2"/>
</dbReference>
<keyword evidence="4" id="KW-0963">Cytoplasm</keyword>
<dbReference type="Gene3D" id="1.10.238.10">
    <property type="entry name" value="EF-hand"/>
    <property type="match status" value="1"/>
</dbReference>
<dbReference type="Pfam" id="PF02865">
    <property type="entry name" value="STAT_int"/>
    <property type="match status" value="1"/>
</dbReference>
<dbReference type="Gene3D" id="1.10.532.10">
    <property type="entry name" value="STAT transcription factor, N-terminal domain"/>
    <property type="match status" value="1"/>
</dbReference>
<evidence type="ECO:0000259" key="13">
    <source>
        <dbReference type="PROSITE" id="PS50001"/>
    </source>
</evidence>
<dbReference type="SUPFAM" id="SSF49417">
    <property type="entry name" value="p53-like transcription factors"/>
    <property type="match status" value="2"/>
</dbReference>
<keyword evidence="10" id="KW-0804">Transcription</keyword>
<evidence type="ECO:0000256" key="7">
    <source>
        <dbReference type="ARBA" id="ARBA00023015"/>
    </source>
</evidence>
<evidence type="ECO:0000256" key="8">
    <source>
        <dbReference type="ARBA" id="ARBA00023125"/>
    </source>
</evidence>
<dbReference type="GO" id="GO:0003700">
    <property type="term" value="F:DNA-binding transcription factor activity"/>
    <property type="evidence" value="ECO:0007669"/>
    <property type="project" value="InterPro"/>
</dbReference>
<dbReference type="Pfam" id="PF02864">
    <property type="entry name" value="STAT_bind"/>
    <property type="match status" value="1"/>
</dbReference>
<dbReference type="GO" id="GO:0007165">
    <property type="term" value="P:signal transduction"/>
    <property type="evidence" value="ECO:0007669"/>
    <property type="project" value="InterPro"/>
</dbReference>
<evidence type="ECO:0000313" key="14">
    <source>
        <dbReference type="Proteomes" id="UP000694891"/>
    </source>
</evidence>
<evidence type="ECO:0000256" key="9">
    <source>
        <dbReference type="ARBA" id="ARBA00023159"/>
    </source>
</evidence>
<comment type="similarity">
    <text evidence="3">Belongs to the transcription factor STAT family.</text>
</comment>
<evidence type="ECO:0000313" key="15">
    <source>
        <dbReference type="RefSeq" id="XP_008293306.1"/>
    </source>
</evidence>
<keyword evidence="6 12" id="KW-0727">SH2 domain</keyword>
<evidence type="ECO:0000256" key="4">
    <source>
        <dbReference type="ARBA" id="ARBA00022490"/>
    </source>
</evidence>
<dbReference type="InterPro" id="IPR013801">
    <property type="entry name" value="STAT_TF_DNA-bd"/>
</dbReference>
<reference evidence="15" key="1">
    <citation type="submission" date="2025-08" db="UniProtKB">
        <authorList>
            <consortium name="RefSeq"/>
        </authorList>
    </citation>
    <scope>IDENTIFICATION</scope>
</reference>
<dbReference type="InterPro" id="IPR036535">
    <property type="entry name" value="STAT_N_sf"/>
</dbReference>
<dbReference type="RefSeq" id="XP_008293306.1">
    <property type="nucleotide sequence ID" value="XM_008295084.1"/>
</dbReference>
<evidence type="ECO:0000256" key="1">
    <source>
        <dbReference type="ARBA" id="ARBA00004123"/>
    </source>
</evidence>
<gene>
    <name evidence="15" type="primary">LOC103367150</name>
</gene>
<dbReference type="Pfam" id="PF00017">
    <property type="entry name" value="SH2"/>
    <property type="match status" value="1"/>
</dbReference>
<dbReference type="CDD" id="cd14801">
    <property type="entry name" value="STAT_DBD"/>
    <property type="match status" value="1"/>
</dbReference>
<name>A0A9Y4N4A2_9TELE</name>
<dbReference type="GO" id="GO:0005634">
    <property type="term" value="C:nucleus"/>
    <property type="evidence" value="ECO:0007669"/>
    <property type="project" value="UniProtKB-SubCell"/>
</dbReference>
<dbReference type="GO" id="GO:0003677">
    <property type="term" value="F:DNA binding"/>
    <property type="evidence" value="ECO:0007669"/>
    <property type="project" value="UniProtKB-KW"/>
</dbReference>
<keyword evidence="7" id="KW-0805">Transcription regulation</keyword>
<keyword evidence="11" id="KW-0539">Nucleus</keyword>
<evidence type="ECO:0000256" key="10">
    <source>
        <dbReference type="ARBA" id="ARBA00023163"/>
    </source>
</evidence>
<evidence type="ECO:0000256" key="11">
    <source>
        <dbReference type="ARBA" id="ARBA00023242"/>
    </source>
</evidence>
<protein>
    <submittedName>
        <fullName evidence="15">Signal transducer and activator of transcription 1-alpha/beta</fullName>
    </submittedName>
</protein>
<dbReference type="PANTHER" id="PTHR11801">
    <property type="entry name" value="SIGNAL TRANSDUCER AND ACTIVATOR OF TRANSCRIPTION"/>
    <property type="match status" value="1"/>
</dbReference>
<accession>A0A9Y4N4A2</accession>
<feature type="domain" description="SH2" evidence="13">
    <location>
        <begin position="381"/>
        <end position="490"/>
    </location>
</feature>
<evidence type="ECO:0000256" key="6">
    <source>
        <dbReference type="ARBA" id="ARBA00022999"/>
    </source>
</evidence>
<dbReference type="AlphaFoldDB" id="A0A9Y4N4A2"/>
<dbReference type="Gene3D" id="3.30.505.10">
    <property type="entry name" value="SH2 domain"/>
    <property type="match status" value="1"/>
</dbReference>
<dbReference type="InterPro" id="IPR048988">
    <property type="entry name" value="STAT_linker"/>
</dbReference>
<dbReference type="SUPFAM" id="SSF55550">
    <property type="entry name" value="SH2 domain"/>
    <property type="match status" value="1"/>
</dbReference>
<sequence length="580" mass="65788">MAQWQALLLLDSGLQSRVSQLYEGTFSREIRHYLCHWIERQDWDSAAVDVNRANGCFHALLEYLDELWKRSVQENKILRGPNFSYMKDSLVLLIKEIVSISRSEKSKKSFPGLGKGTLVFMTGFCFCLSRYLANLPEFKCRLKVTPVFDKDVEEAKTVTGFRHFDFERDDKKVLDVEPPGALMAEFKNMSLKERKSKSKASCEGARGNQCASSPAGPSCPVSPAGASALPASTAAKSRPGVTEELHIIKFVTELEHAGLKCYIEASSLPLVVVSSTNQVSSAWASIMWVNMLSPSGSMNLSLFVDPPPLTWEPLAQVLSWQFLSAGQRELDENQLSMLRDKIVDDTDGLVHWSKFSSKNESTWVWIDGILDLIKKYLVDLWRDGYIMGFVSRERTEFLLKTKRTGTFLLRFSETNKDGAISFSWVDHSHGEPRVHAVLPYTKKELLSMSLPDVIYHYSLTRQQETRNPLRYLYPDINKDDAFGRYYKVLEKPAPDISIYGYVGRVNASVSLNPTPPPSPPREMNMDTDIDMETSIDNQQVMKDLYPDLLDTPGTDVLSSPHFYDLYSPQDNFTFSFFDDL</sequence>
<dbReference type="GO" id="GO:0005737">
    <property type="term" value="C:cytoplasm"/>
    <property type="evidence" value="ECO:0007669"/>
    <property type="project" value="UniProtKB-SubCell"/>
</dbReference>
<dbReference type="FunFam" id="3.30.505.10:FF:000003">
    <property type="entry name" value="Signal transducer and activator of transcription"/>
    <property type="match status" value="1"/>
</dbReference>
<proteinExistence type="inferred from homology"/>
<evidence type="ECO:0000256" key="5">
    <source>
        <dbReference type="ARBA" id="ARBA00022553"/>
    </source>
</evidence>
<dbReference type="InterPro" id="IPR008967">
    <property type="entry name" value="p53-like_TF_DNA-bd_sf"/>
</dbReference>
<keyword evidence="14" id="KW-1185">Reference proteome</keyword>
<organism evidence="14 15">
    <name type="scientific">Stegastes partitus</name>
    <name type="common">bicolor damselfish</name>
    <dbReference type="NCBI Taxonomy" id="144197"/>
    <lineage>
        <taxon>Eukaryota</taxon>
        <taxon>Metazoa</taxon>
        <taxon>Chordata</taxon>
        <taxon>Craniata</taxon>
        <taxon>Vertebrata</taxon>
        <taxon>Euteleostomi</taxon>
        <taxon>Actinopterygii</taxon>
        <taxon>Neopterygii</taxon>
        <taxon>Teleostei</taxon>
        <taxon>Neoteleostei</taxon>
        <taxon>Acanthomorphata</taxon>
        <taxon>Ovalentaria</taxon>
        <taxon>Pomacentridae</taxon>
        <taxon>Stegastes</taxon>
    </lineage>
</organism>
<dbReference type="GeneID" id="103367150"/>
<dbReference type="InterPro" id="IPR001217">
    <property type="entry name" value="STAT"/>
</dbReference>
<evidence type="ECO:0000256" key="12">
    <source>
        <dbReference type="PROSITE-ProRule" id="PRU00191"/>
    </source>
</evidence>
<keyword evidence="5" id="KW-0597">Phosphoprotein</keyword>
<evidence type="ECO:0000256" key="3">
    <source>
        <dbReference type="ARBA" id="ARBA00005586"/>
    </source>
</evidence>
<dbReference type="InterPro" id="IPR000980">
    <property type="entry name" value="SH2"/>
</dbReference>
<keyword evidence="8" id="KW-0238">DNA-binding</keyword>
<evidence type="ECO:0000256" key="2">
    <source>
        <dbReference type="ARBA" id="ARBA00004496"/>
    </source>
</evidence>
<dbReference type="Proteomes" id="UP000694891">
    <property type="component" value="Unplaced"/>
</dbReference>
<dbReference type="Pfam" id="PF21354">
    <property type="entry name" value="STAT_linker"/>
    <property type="match status" value="1"/>
</dbReference>
<dbReference type="InterPro" id="IPR036860">
    <property type="entry name" value="SH2_dom_sf"/>
</dbReference>
<dbReference type="SUPFAM" id="SSF48092">
    <property type="entry name" value="Transcription factor STAT-4 N-domain"/>
    <property type="match status" value="1"/>
</dbReference>